<feature type="binding site" evidence="2">
    <location>
        <position position="135"/>
    </location>
    <ligand>
        <name>Zn(2+)</name>
        <dbReference type="ChEBI" id="CHEBI:29105"/>
        <label>2</label>
    </ligand>
</feature>
<keyword evidence="3" id="KW-0378">Hydrolase</keyword>
<feature type="binding site" evidence="2">
    <location>
        <position position="8"/>
    </location>
    <ligand>
        <name>Zn(2+)</name>
        <dbReference type="ChEBI" id="CHEBI:29105"/>
        <label>2</label>
    </ligand>
</feature>
<keyword evidence="2" id="KW-0479">Metal-binding</keyword>
<keyword evidence="3" id="KW-0031">Aminopeptidase</keyword>
<dbReference type="Pfam" id="PF04951">
    <property type="entry name" value="Peptidase_M55"/>
    <property type="match status" value="1"/>
</dbReference>
<protein>
    <submittedName>
        <fullName evidence="3">D-amino peptidase</fullName>
        <ecNumber evidence="3">3.4.11.-</ecNumber>
    </submittedName>
</protein>
<keyword evidence="3" id="KW-0645">Protease</keyword>
<dbReference type="EC" id="3.4.11.-" evidence="3"/>
<dbReference type="AlphaFoldDB" id="A0A7W8QS99"/>
<keyword evidence="4" id="KW-1185">Reference proteome</keyword>
<keyword evidence="2" id="KW-0862">Zinc</keyword>
<gene>
    <name evidence="3" type="ORF">HDA36_005737</name>
</gene>
<dbReference type="GO" id="GO:0004177">
    <property type="term" value="F:aminopeptidase activity"/>
    <property type="evidence" value="ECO:0007669"/>
    <property type="project" value="UniProtKB-KW"/>
</dbReference>
<reference evidence="3 4" key="1">
    <citation type="submission" date="2020-08" db="EMBL/GenBank/DDBJ databases">
        <title>Sequencing the genomes of 1000 actinobacteria strains.</title>
        <authorList>
            <person name="Klenk H.-P."/>
        </authorList>
    </citation>
    <scope>NUCLEOTIDE SEQUENCE [LARGE SCALE GENOMIC DNA]</scope>
    <source>
        <strain evidence="3 4">DSM 44551</strain>
    </source>
</reference>
<accession>A0A7W8QS99</accession>
<organism evidence="3 4">
    <name type="scientific">Nocardiopsis composta</name>
    <dbReference type="NCBI Taxonomy" id="157465"/>
    <lineage>
        <taxon>Bacteria</taxon>
        <taxon>Bacillati</taxon>
        <taxon>Actinomycetota</taxon>
        <taxon>Actinomycetes</taxon>
        <taxon>Streptosporangiales</taxon>
        <taxon>Nocardiopsidaceae</taxon>
        <taxon>Nocardiopsis</taxon>
    </lineage>
</organism>
<dbReference type="Proteomes" id="UP000572635">
    <property type="component" value="Unassembled WGS sequence"/>
</dbReference>
<sequence>MRVLISADMEGATGVTWPADVEPGTEQWQRCRSMFTSDVNAAIAGFHSGGATEVLVNEAHATMRNLLLERLDERAEMLTGRHKDLSMVEGVQRGDVDAVAFVGYHCGAGEEGVLAHTYLPNSVTGVWLNGEPASEGRLNSYVVAEYGAPVVLVTGDDRACADAARYAPRARTVAVKDYVSRYAAVCRPPGRTHAAIAEAAESAMALAGRTEPARHDPLTVEVEVDSAHLAGAAAIVPGVEQIAERRVRYTSPTAYDMIRCFKAVTTLISNAVEKDYG</sequence>
<evidence type="ECO:0000256" key="2">
    <source>
        <dbReference type="PIRSR" id="PIRSR015853-2"/>
    </source>
</evidence>
<dbReference type="GO" id="GO:0046872">
    <property type="term" value="F:metal ion binding"/>
    <property type="evidence" value="ECO:0007669"/>
    <property type="project" value="UniProtKB-KW"/>
</dbReference>
<dbReference type="InterPro" id="IPR007035">
    <property type="entry name" value="Peptidase_M55"/>
</dbReference>
<dbReference type="SUPFAM" id="SSF63992">
    <property type="entry name" value="Dipeptide transport protein"/>
    <property type="match status" value="1"/>
</dbReference>
<evidence type="ECO:0000313" key="4">
    <source>
        <dbReference type="Proteomes" id="UP000572635"/>
    </source>
</evidence>
<feature type="active site" description="Nucleophile" evidence="1">
    <location>
        <position position="116"/>
    </location>
</feature>
<dbReference type="Gene3D" id="3.30.1360.130">
    <property type="entry name" value="Dipeptide transport protein"/>
    <property type="match status" value="1"/>
</dbReference>
<evidence type="ECO:0000256" key="1">
    <source>
        <dbReference type="PIRSR" id="PIRSR015853-1"/>
    </source>
</evidence>
<comment type="caution">
    <text evidence="3">The sequence shown here is derived from an EMBL/GenBank/DDBJ whole genome shotgun (WGS) entry which is preliminary data.</text>
</comment>
<dbReference type="PIRSF" id="PIRSF015853">
    <property type="entry name" value="Pep_DppA"/>
    <property type="match status" value="1"/>
</dbReference>
<dbReference type="InterPro" id="IPR027476">
    <property type="entry name" value="DppA_N"/>
</dbReference>
<feature type="binding site" evidence="2">
    <location>
        <position position="60"/>
    </location>
    <ligand>
        <name>Zn(2+)</name>
        <dbReference type="ChEBI" id="CHEBI:29105"/>
        <label>2</label>
    </ligand>
</feature>
<feature type="binding site" evidence="2">
    <location>
        <position position="10"/>
    </location>
    <ligand>
        <name>Zn(2+)</name>
        <dbReference type="ChEBI" id="CHEBI:29105"/>
        <label>1</label>
    </ligand>
</feature>
<dbReference type="CDD" id="cd08663">
    <property type="entry name" value="DAP_dppA_1"/>
    <property type="match status" value="1"/>
</dbReference>
<name>A0A7W8QS99_9ACTN</name>
<dbReference type="EMBL" id="JACHDB010000002">
    <property type="protein sequence ID" value="MBB5435589.1"/>
    <property type="molecule type" value="Genomic_DNA"/>
</dbReference>
<feature type="binding site" evidence="2">
    <location>
        <position position="8"/>
    </location>
    <ligand>
        <name>Zn(2+)</name>
        <dbReference type="ChEBI" id="CHEBI:29105"/>
        <label>1</label>
    </ligand>
</feature>
<dbReference type="Gene3D" id="3.40.50.10780">
    <property type="entry name" value="Dipeptide transport protein"/>
    <property type="match status" value="1"/>
</dbReference>
<evidence type="ECO:0000313" key="3">
    <source>
        <dbReference type="EMBL" id="MBB5435589.1"/>
    </source>
</evidence>
<dbReference type="InterPro" id="IPR036177">
    <property type="entry name" value="Peptidase_M55_sf"/>
</dbReference>
<feature type="binding site" evidence="2">
    <location>
        <position position="105"/>
    </location>
    <ligand>
        <name>Zn(2+)</name>
        <dbReference type="ChEBI" id="CHEBI:29105"/>
        <label>2</label>
    </ligand>
</feature>
<proteinExistence type="predicted"/>
<dbReference type="RefSeq" id="WP_184398502.1">
    <property type="nucleotide sequence ID" value="NZ_BAAAJD010000151.1"/>
</dbReference>